<sequence>MGTEQDEITIVSRAASELTPAELYALLRLRVDVFVVEQECPYPELDGRDLDADTRHVWATSSDGRIVGCLRVLREDDGVLRIGRVCTADFARGTGLGGRLMRTAMELVGDSECVLDAQTYATGFYAKFGFEPEGEVFLEDGIPHITMRRR</sequence>
<evidence type="ECO:0000259" key="1">
    <source>
        <dbReference type="PROSITE" id="PS51186"/>
    </source>
</evidence>
<evidence type="ECO:0000313" key="3">
    <source>
        <dbReference type="Proteomes" id="UP000030848"/>
    </source>
</evidence>
<reference evidence="2 3" key="1">
    <citation type="submission" date="2014-10" db="EMBL/GenBank/DDBJ databases">
        <title>Genome sequence of Micropolyspora internatus JCM3315.</title>
        <authorList>
            <person name="Shin S.-K."/>
            <person name="Yi H."/>
        </authorList>
    </citation>
    <scope>NUCLEOTIDE SEQUENCE [LARGE SCALE GENOMIC DNA]</scope>
    <source>
        <strain evidence="2 3">JCM 3315</strain>
    </source>
</reference>
<organism evidence="2 3">
    <name type="scientific">Saccharomonospora viridis</name>
    <dbReference type="NCBI Taxonomy" id="1852"/>
    <lineage>
        <taxon>Bacteria</taxon>
        <taxon>Bacillati</taxon>
        <taxon>Actinomycetota</taxon>
        <taxon>Actinomycetes</taxon>
        <taxon>Pseudonocardiales</taxon>
        <taxon>Pseudonocardiaceae</taxon>
        <taxon>Saccharomonospora</taxon>
    </lineage>
</organism>
<accession>A0A837DC65</accession>
<dbReference type="RefSeq" id="WP_012796496.1">
    <property type="nucleotide sequence ID" value="NZ_FOWS01000005.1"/>
</dbReference>
<dbReference type="OrthoDB" id="9796171at2"/>
<dbReference type="CDD" id="cd04301">
    <property type="entry name" value="NAT_SF"/>
    <property type="match status" value="1"/>
</dbReference>
<dbReference type="Pfam" id="PF13673">
    <property type="entry name" value="Acetyltransf_10"/>
    <property type="match status" value="1"/>
</dbReference>
<gene>
    <name evidence="2" type="ORF">MINT15_06500</name>
</gene>
<dbReference type="InterPro" id="IPR016181">
    <property type="entry name" value="Acyl_CoA_acyltransferase"/>
</dbReference>
<protein>
    <submittedName>
        <fullName evidence="2">GCN5 family N-acetyltransferase</fullName>
    </submittedName>
</protein>
<name>A0A837DC65_9PSEU</name>
<dbReference type="InterPro" id="IPR039143">
    <property type="entry name" value="GNPNAT1-like"/>
</dbReference>
<evidence type="ECO:0000313" key="2">
    <source>
        <dbReference type="EMBL" id="KHF45433.1"/>
    </source>
</evidence>
<dbReference type="OMA" id="DIPHIDM"/>
<keyword evidence="2" id="KW-0808">Transferase</keyword>
<dbReference type="PANTHER" id="PTHR13355:SF11">
    <property type="entry name" value="GLUCOSAMINE 6-PHOSPHATE N-ACETYLTRANSFERASE"/>
    <property type="match status" value="1"/>
</dbReference>
<dbReference type="GO" id="GO:0004343">
    <property type="term" value="F:glucosamine 6-phosphate N-acetyltransferase activity"/>
    <property type="evidence" value="ECO:0007669"/>
    <property type="project" value="TreeGrafter"/>
</dbReference>
<dbReference type="Proteomes" id="UP000030848">
    <property type="component" value="Unassembled WGS sequence"/>
</dbReference>
<dbReference type="SUPFAM" id="SSF55729">
    <property type="entry name" value="Acyl-CoA N-acyltransferases (Nat)"/>
    <property type="match status" value="1"/>
</dbReference>
<dbReference type="AlphaFoldDB" id="A0A837DC65"/>
<dbReference type="EMBL" id="JRZE01000002">
    <property type="protein sequence ID" value="KHF45433.1"/>
    <property type="molecule type" value="Genomic_DNA"/>
</dbReference>
<dbReference type="Gene3D" id="3.40.630.30">
    <property type="match status" value="1"/>
</dbReference>
<proteinExistence type="predicted"/>
<dbReference type="PROSITE" id="PS51186">
    <property type="entry name" value="GNAT"/>
    <property type="match status" value="1"/>
</dbReference>
<dbReference type="InterPro" id="IPR000182">
    <property type="entry name" value="GNAT_dom"/>
</dbReference>
<comment type="caution">
    <text evidence="2">The sequence shown here is derived from an EMBL/GenBank/DDBJ whole genome shotgun (WGS) entry which is preliminary data.</text>
</comment>
<feature type="domain" description="N-acetyltransferase" evidence="1">
    <location>
        <begin position="13"/>
        <end position="150"/>
    </location>
</feature>
<dbReference type="PANTHER" id="PTHR13355">
    <property type="entry name" value="GLUCOSAMINE 6-PHOSPHATE N-ACETYLTRANSFERASE"/>
    <property type="match status" value="1"/>
</dbReference>